<dbReference type="AlphaFoldDB" id="A0A6B2LJT0"/>
<organism evidence="2">
    <name type="scientific">Arcella intermedia</name>
    <dbReference type="NCBI Taxonomy" id="1963864"/>
    <lineage>
        <taxon>Eukaryota</taxon>
        <taxon>Amoebozoa</taxon>
        <taxon>Tubulinea</taxon>
        <taxon>Elardia</taxon>
        <taxon>Arcellinida</taxon>
        <taxon>Sphaerothecina</taxon>
        <taxon>Arcellidae</taxon>
        <taxon>Arcella</taxon>
    </lineage>
</organism>
<dbReference type="PANTHER" id="PTHR14248">
    <property type="entry name" value="CYCLIN Y, ISOFORM A"/>
    <property type="match status" value="1"/>
</dbReference>
<dbReference type="InterPro" id="IPR006671">
    <property type="entry name" value="Cyclin_N"/>
</dbReference>
<evidence type="ECO:0000259" key="1">
    <source>
        <dbReference type="Pfam" id="PF00134"/>
    </source>
</evidence>
<dbReference type="Pfam" id="PF00134">
    <property type="entry name" value="Cyclin_N"/>
    <property type="match status" value="1"/>
</dbReference>
<protein>
    <recommendedName>
        <fullName evidence="1">Cyclin N-terminal domain-containing protein</fullName>
    </recommendedName>
</protein>
<sequence length="182" mass="21481">MDLLRKRFSTSSMSTQCLDTERTIEGIAVGIHRCLRMEHSNTNNEVIFDERFHSFSGKDKRKCSYSFKAILEFLMKIEKQLQLPCEVYTIAIIYMDRVATHSGVFLKDVNWKRIFLAALIVSAKFMLDEKVENCDFVFIIPDIKDINNLERRFLCHLQFDLYVESSYYHLYYFSANSMVSYS</sequence>
<accession>A0A6B2LJT0</accession>
<dbReference type="SUPFAM" id="SSF47954">
    <property type="entry name" value="Cyclin-like"/>
    <property type="match status" value="1"/>
</dbReference>
<reference evidence="2" key="1">
    <citation type="journal article" date="2020" name="J. Eukaryot. Microbiol.">
        <title>De novo Sequencing, Assembly and Annotation of the Transcriptome for the Free-Living Testate Amoeba Arcella intermedia.</title>
        <authorList>
            <person name="Ribeiro G.M."/>
            <person name="Porfirio-Sousa A.L."/>
            <person name="Maurer-Alcala X.X."/>
            <person name="Katz L.A."/>
            <person name="Lahr D.J.G."/>
        </authorList>
    </citation>
    <scope>NUCLEOTIDE SEQUENCE</scope>
</reference>
<dbReference type="Gene3D" id="1.10.472.10">
    <property type="entry name" value="Cyclin-like"/>
    <property type="match status" value="1"/>
</dbReference>
<feature type="domain" description="Cyclin N-terminal" evidence="1">
    <location>
        <begin position="68"/>
        <end position="161"/>
    </location>
</feature>
<dbReference type="InterPro" id="IPR036915">
    <property type="entry name" value="Cyclin-like_sf"/>
</dbReference>
<evidence type="ECO:0000313" key="2">
    <source>
        <dbReference type="EMBL" id="NDV37346.1"/>
    </source>
</evidence>
<proteinExistence type="predicted"/>
<name>A0A6B2LJT0_9EUKA</name>
<dbReference type="EMBL" id="GIBP01008377">
    <property type="protein sequence ID" value="NDV37346.1"/>
    <property type="molecule type" value="Transcribed_RNA"/>
</dbReference>